<dbReference type="Proteomes" id="UP001521209">
    <property type="component" value="Unassembled WGS sequence"/>
</dbReference>
<comment type="caution">
    <text evidence="2">The sequence shown here is derived from an EMBL/GenBank/DDBJ whole genome shotgun (WGS) entry which is preliminary data.</text>
</comment>
<dbReference type="PANTHER" id="PTHR43717:SF1">
    <property type="entry name" value="ANAEROBIC NITRIC OXIDE REDUCTASE FLAVORUBREDOXIN"/>
    <property type="match status" value="1"/>
</dbReference>
<dbReference type="RefSeq" id="WP_235702474.1">
    <property type="nucleotide sequence ID" value="NZ_JAKGBZ010000001.1"/>
</dbReference>
<dbReference type="PANTHER" id="PTHR43717">
    <property type="entry name" value="ANAEROBIC NITRIC OXIDE REDUCTASE FLAVORUBREDOXIN"/>
    <property type="match status" value="1"/>
</dbReference>
<dbReference type="Gene3D" id="3.60.15.10">
    <property type="entry name" value="Ribonuclease Z/Hydroxyacylglutathione hydrolase-like"/>
    <property type="match status" value="1"/>
</dbReference>
<proteinExistence type="predicted"/>
<sequence length="239" mass="25955">MAQVDEIAPDVYRISIYVPDIGLTFNHFLVRDDEPLLFHAGLRGMFPELRDAVVRLVDPASIRHIGFSHFESDECGALNQWLGLAPRAEPVCGLVGALVSVNDFAMRTARVLGHDDVLITGKRRFRLLATPHLPHGWDASLLFEETDRTLFCSDLFLQSGAGEPLSAGSILDRVRTSLIDGEAGPFAHAIPYTHNTGRALEDLACFAPRTLAIMHGSSYAGDGAAALRELAIILGEVLG</sequence>
<keyword evidence="3" id="KW-1185">Reference proteome</keyword>
<feature type="domain" description="ODP" evidence="1">
    <location>
        <begin position="25"/>
        <end position="157"/>
    </location>
</feature>
<evidence type="ECO:0000313" key="2">
    <source>
        <dbReference type="EMBL" id="MCF3945237.1"/>
    </source>
</evidence>
<gene>
    <name evidence="2" type="ORF">L2A60_00875</name>
</gene>
<dbReference type="Pfam" id="PF19583">
    <property type="entry name" value="ODP"/>
    <property type="match status" value="1"/>
</dbReference>
<reference evidence="2 3" key="1">
    <citation type="submission" date="2022-01" db="EMBL/GenBank/DDBJ databases">
        <authorList>
            <person name="Won M."/>
            <person name="Kim S.-J."/>
            <person name="Kwon S.-W."/>
        </authorList>
    </citation>
    <scope>NUCLEOTIDE SEQUENCE [LARGE SCALE GENOMIC DNA]</scope>
    <source>
        <strain evidence="2 3">KCTC 23505</strain>
    </source>
</reference>
<dbReference type="InterPro" id="IPR045761">
    <property type="entry name" value="ODP_dom"/>
</dbReference>
<organism evidence="2 3">
    <name type="scientific">Acidiphilium iwatense</name>
    <dbReference type="NCBI Taxonomy" id="768198"/>
    <lineage>
        <taxon>Bacteria</taxon>
        <taxon>Pseudomonadati</taxon>
        <taxon>Pseudomonadota</taxon>
        <taxon>Alphaproteobacteria</taxon>
        <taxon>Acetobacterales</taxon>
        <taxon>Acidocellaceae</taxon>
        <taxon>Acidiphilium</taxon>
    </lineage>
</organism>
<accession>A0ABS9DUT5</accession>
<evidence type="ECO:0000313" key="3">
    <source>
        <dbReference type="Proteomes" id="UP001521209"/>
    </source>
</evidence>
<protein>
    <submittedName>
        <fullName evidence="2">MBL fold metallo-hydrolase</fullName>
    </submittedName>
</protein>
<evidence type="ECO:0000259" key="1">
    <source>
        <dbReference type="Pfam" id="PF19583"/>
    </source>
</evidence>
<dbReference type="SUPFAM" id="SSF56281">
    <property type="entry name" value="Metallo-hydrolase/oxidoreductase"/>
    <property type="match status" value="1"/>
</dbReference>
<name>A0ABS9DUT5_9PROT</name>
<dbReference type="EMBL" id="JAKGBZ010000001">
    <property type="protein sequence ID" value="MCF3945237.1"/>
    <property type="molecule type" value="Genomic_DNA"/>
</dbReference>
<dbReference type="InterPro" id="IPR036866">
    <property type="entry name" value="RibonucZ/Hydroxyglut_hydro"/>
</dbReference>